<dbReference type="EMBL" id="FOKU01000016">
    <property type="protein sequence ID" value="SFC64105.1"/>
    <property type="molecule type" value="Genomic_DNA"/>
</dbReference>
<dbReference type="InterPro" id="IPR043129">
    <property type="entry name" value="ATPase_NBD"/>
</dbReference>
<name>A0A1M7CMR0_9FLAO</name>
<evidence type="ECO:0000313" key="2">
    <source>
        <dbReference type="EMBL" id="SHL68536.1"/>
    </source>
</evidence>
<comment type="caution">
    <text evidence="2">The sequence shown here is derived from an EMBL/GenBank/DDBJ whole genome shotgun (WGS) entry which is preliminary data.</text>
</comment>
<protein>
    <recommendedName>
        <fullName evidence="5">BadF-type ATPase</fullName>
    </recommendedName>
</protein>
<dbReference type="SUPFAM" id="SSF53067">
    <property type="entry name" value="Actin-like ATPase domain"/>
    <property type="match status" value="2"/>
</dbReference>
<dbReference type="Gene3D" id="3.30.420.40">
    <property type="match status" value="2"/>
</dbReference>
<dbReference type="OrthoDB" id="871343at2"/>
<evidence type="ECO:0000313" key="1">
    <source>
        <dbReference type="EMBL" id="SFC64105.1"/>
    </source>
</evidence>
<evidence type="ECO:0000313" key="4">
    <source>
        <dbReference type="Proteomes" id="UP000198940"/>
    </source>
</evidence>
<sequence length="276" mass="31261">MVLIADSGSTKCDWLGHDSKGVGIFQKRTIGVNPMLLSDMEIETVIQEVRKDIPQGVSRVEFYCAGGNHDESKSRLGDLFQKHFPQAIVLVADDLEMAVKCGQGSPGVVCILGTGSNSCFFDGAQIHKRLPDLGFHVMDEGSGNYFGRELLRSHAYGYMPTDLRKIFEYQYDLEENTIVKELYHGDNPSSYLANFAQFMVQYQEHVFMQGMIKDGVGKVFEHVLGPYKKEMQRHPIYFIGSIAFYLQKTIQNEACKRGYDTVFFIKNPIQYFTTLS</sequence>
<evidence type="ECO:0008006" key="5">
    <source>
        <dbReference type="Google" id="ProtNLM"/>
    </source>
</evidence>
<dbReference type="AlphaFoldDB" id="A0A1M7CMR0"/>
<dbReference type="CDD" id="cd24079">
    <property type="entry name" value="ASKHA_NBD_PG1100-like"/>
    <property type="match status" value="1"/>
</dbReference>
<evidence type="ECO:0000313" key="3">
    <source>
        <dbReference type="Proteomes" id="UP000184031"/>
    </source>
</evidence>
<dbReference type="Proteomes" id="UP000184031">
    <property type="component" value="Unassembled WGS sequence"/>
</dbReference>
<reference evidence="2 3" key="1">
    <citation type="submission" date="2016-11" db="EMBL/GenBank/DDBJ databases">
        <authorList>
            <person name="Varghese N."/>
            <person name="Submissions S."/>
        </authorList>
    </citation>
    <scope>NUCLEOTIDE SEQUENCE [LARGE SCALE GENOMIC DNA]</scope>
    <source>
        <strain evidence="2 3">CGMCC 1.12174</strain>
        <strain evidence="1 4">DSM 26351</strain>
    </source>
</reference>
<dbReference type="Gene3D" id="1.10.720.160">
    <property type="match status" value="1"/>
</dbReference>
<dbReference type="RefSeq" id="WP_072882989.1">
    <property type="nucleotide sequence ID" value="NZ_FOKU01000016.1"/>
</dbReference>
<proteinExistence type="predicted"/>
<keyword evidence="4" id="KW-1185">Reference proteome</keyword>
<accession>A0A1M7CMR0</accession>
<organism evidence="2 3">
    <name type="scientific">Flagellimonas taeanensis</name>
    <dbReference type="NCBI Taxonomy" id="1005926"/>
    <lineage>
        <taxon>Bacteria</taxon>
        <taxon>Pseudomonadati</taxon>
        <taxon>Bacteroidota</taxon>
        <taxon>Flavobacteriia</taxon>
        <taxon>Flavobacteriales</taxon>
        <taxon>Flavobacteriaceae</taxon>
        <taxon>Flagellimonas</taxon>
    </lineage>
</organism>
<dbReference type="STRING" id="1055723.SAMN05216293_4068"/>
<dbReference type="Proteomes" id="UP000198940">
    <property type="component" value="Unassembled WGS sequence"/>
</dbReference>
<gene>
    <name evidence="1" type="ORF">SAMN04487891_11632</name>
    <name evidence="2" type="ORF">SAMN05216293_4068</name>
</gene>
<dbReference type="EMBL" id="FRAT01000014">
    <property type="protein sequence ID" value="SHL68536.1"/>
    <property type="molecule type" value="Genomic_DNA"/>
</dbReference>